<evidence type="ECO:0000259" key="1">
    <source>
        <dbReference type="Pfam" id="PF06283"/>
    </source>
</evidence>
<keyword evidence="3" id="KW-1185">Reference proteome</keyword>
<comment type="caution">
    <text evidence="2">The sequence shown here is derived from an EMBL/GenBank/DDBJ whole genome shotgun (WGS) entry which is preliminary data.</text>
</comment>
<dbReference type="InterPro" id="IPR029062">
    <property type="entry name" value="Class_I_gatase-like"/>
</dbReference>
<proteinExistence type="predicted"/>
<dbReference type="Proteomes" id="UP001597145">
    <property type="component" value="Unassembled WGS sequence"/>
</dbReference>
<name>A0ABW4FTM7_9PSEU</name>
<dbReference type="RefSeq" id="WP_343985727.1">
    <property type="nucleotide sequence ID" value="NZ_BAAAJG010000026.1"/>
</dbReference>
<feature type="domain" description="ThuA-like" evidence="1">
    <location>
        <begin position="8"/>
        <end position="231"/>
    </location>
</feature>
<dbReference type="PANTHER" id="PTHR40469:SF2">
    <property type="entry name" value="GALACTOSE-BINDING DOMAIN-LIKE SUPERFAMILY PROTEIN"/>
    <property type="match status" value="1"/>
</dbReference>
<gene>
    <name evidence="2" type="ORF">ACFSCY_29800</name>
</gene>
<dbReference type="EMBL" id="JBHUCP010000025">
    <property type="protein sequence ID" value="MFD1533625.1"/>
    <property type="molecule type" value="Genomic_DNA"/>
</dbReference>
<reference evidence="3" key="1">
    <citation type="journal article" date="2019" name="Int. J. Syst. Evol. Microbiol.">
        <title>The Global Catalogue of Microorganisms (GCM) 10K type strain sequencing project: providing services to taxonomists for standard genome sequencing and annotation.</title>
        <authorList>
            <consortium name="The Broad Institute Genomics Platform"/>
            <consortium name="The Broad Institute Genome Sequencing Center for Infectious Disease"/>
            <person name="Wu L."/>
            <person name="Ma J."/>
        </authorList>
    </citation>
    <scope>NUCLEOTIDE SEQUENCE [LARGE SCALE GENOMIC DNA]</scope>
    <source>
        <strain evidence="3">JCM 12165</strain>
    </source>
</reference>
<dbReference type="Gene3D" id="3.40.50.880">
    <property type="match status" value="1"/>
</dbReference>
<dbReference type="Pfam" id="PF06283">
    <property type="entry name" value="ThuA"/>
    <property type="match status" value="1"/>
</dbReference>
<evidence type="ECO:0000313" key="2">
    <source>
        <dbReference type="EMBL" id="MFD1533625.1"/>
    </source>
</evidence>
<organism evidence="2 3">
    <name type="scientific">Pseudonocardia aurantiaca</name>
    <dbReference type="NCBI Taxonomy" id="75290"/>
    <lineage>
        <taxon>Bacteria</taxon>
        <taxon>Bacillati</taxon>
        <taxon>Actinomycetota</taxon>
        <taxon>Actinomycetes</taxon>
        <taxon>Pseudonocardiales</taxon>
        <taxon>Pseudonocardiaceae</taxon>
        <taxon>Pseudonocardia</taxon>
    </lineage>
</organism>
<accession>A0ABW4FTM7</accession>
<dbReference type="PANTHER" id="PTHR40469">
    <property type="entry name" value="SECRETED GLYCOSYL HYDROLASE"/>
    <property type="match status" value="1"/>
</dbReference>
<protein>
    <submittedName>
        <fullName evidence="2">ThuA domain-containing protein</fullName>
    </submittedName>
</protein>
<sequence length="233" mass="25707">MRAPTKVALVVRGGWPGHQPTEATELFVPYLRESGFDVRVHESTAVYADADAMAGADLVVQCNTMNTIERAEVEGLRTAVAAGTGLAGWHGGIVDSYRNSADYLQLTGGQFAHHPGKHVSERRGEHADNFLPHRIDPHPAAADHPIMRGIAAFEVVTEQYWVLTDDLNDVLATTTLEARSWDPWHRSVTCPAVWTRRWGAGRVFVTTIGHEVGVLKDENVRTIIERGLLWASR</sequence>
<dbReference type="SUPFAM" id="SSF52317">
    <property type="entry name" value="Class I glutamine amidotransferase-like"/>
    <property type="match status" value="1"/>
</dbReference>
<evidence type="ECO:0000313" key="3">
    <source>
        <dbReference type="Proteomes" id="UP001597145"/>
    </source>
</evidence>
<dbReference type="InterPro" id="IPR029010">
    <property type="entry name" value="ThuA-like"/>
</dbReference>